<evidence type="ECO:0000256" key="1">
    <source>
        <dbReference type="SAM" id="SignalP"/>
    </source>
</evidence>
<gene>
    <name evidence="2" type="ORF">SLUN_36355</name>
</gene>
<dbReference type="Proteomes" id="UP000244201">
    <property type="component" value="Chromosome"/>
</dbReference>
<dbReference type="GeneID" id="55660723"/>
<evidence type="ECO:0000313" key="2">
    <source>
        <dbReference type="EMBL" id="AVZ76843.1"/>
    </source>
</evidence>
<feature type="signal peptide" evidence="1">
    <location>
        <begin position="1"/>
        <end position="26"/>
    </location>
</feature>
<dbReference type="RefSeq" id="WP_108154133.1">
    <property type="nucleotide sequence ID" value="NZ_CP026304.1"/>
</dbReference>
<dbReference type="OrthoDB" id="4322593at2"/>
<dbReference type="KEGG" id="slk:SLUN_36355"/>
<sequence>MNKIRTAVVTAAAVGMTIASLGSATAAAPVAPKFLSASQLPASISPWHADPVKQGLPDSGSPCTAGIAPKTSTAYRDFRTELDTSARQTTTVAPSTAKAKALASRLRASIEGCLDRLKDTHPGLEGEAFYHGRINVEEGAHVYSIDTADPDVGSTDIGLYSVGRDGRTVTVIEWGQLGDLDGAPLKGFKKTTGVAVAKLY</sequence>
<evidence type="ECO:0000313" key="3">
    <source>
        <dbReference type="Proteomes" id="UP000244201"/>
    </source>
</evidence>
<feature type="chain" id="PRO_5015355214" evidence="1">
    <location>
        <begin position="27"/>
        <end position="200"/>
    </location>
</feature>
<dbReference type="EMBL" id="CP026304">
    <property type="protein sequence ID" value="AVZ76843.1"/>
    <property type="molecule type" value="Genomic_DNA"/>
</dbReference>
<name>A0A2R4TCJ6_9ACTN</name>
<keyword evidence="1" id="KW-0732">Signal</keyword>
<dbReference type="AlphaFoldDB" id="A0A2R4TCJ6"/>
<protein>
    <submittedName>
        <fullName evidence="2">Uncharacterized protein</fullName>
    </submittedName>
</protein>
<reference evidence="2 3" key="1">
    <citation type="submission" date="2018-01" db="EMBL/GenBank/DDBJ databases">
        <title>Complete genome sequence of Streptomyces lunaelactis MM109T, a Ferroverdin A producer isolated from cave moonmilk deposits.</title>
        <authorList>
            <person name="Naome A."/>
            <person name="Martinet L."/>
            <person name="Maciejewska M."/>
            <person name="Anderssen S."/>
            <person name="Adam D."/>
            <person name="Tenconi E."/>
            <person name="Deflandre B."/>
            <person name="Arguelles-Arias A."/>
            <person name="Calusinska M."/>
            <person name="Copieters W."/>
            <person name="Karim L."/>
            <person name="Hanikenne M."/>
            <person name="Baurain D."/>
            <person name="van Wezel G."/>
            <person name="Smargiasso N."/>
            <person name="de Pauw E."/>
            <person name="Delfosse P."/>
            <person name="Rigali S."/>
        </authorList>
    </citation>
    <scope>NUCLEOTIDE SEQUENCE [LARGE SCALE GENOMIC DNA]</scope>
    <source>
        <strain evidence="2 3">MM109</strain>
    </source>
</reference>
<proteinExistence type="predicted"/>
<keyword evidence="3" id="KW-1185">Reference proteome</keyword>
<accession>A0A2R4TCJ6</accession>
<organism evidence="2 3">
    <name type="scientific">Streptomyces lunaelactis</name>
    <dbReference type="NCBI Taxonomy" id="1535768"/>
    <lineage>
        <taxon>Bacteria</taxon>
        <taxon>Bacillati</taxon>
        <taxon>Actinomycetota</taxon>
        <taxon>Actinomycetes</taxon>
        <taxon>Kitasatosporales</taxon>
        <taxon>Streptomycetaceae</taxon>
        <taxon>Streptomyces</taxon>
    </lineage>
</organism>